<accession>A0ABQ5ACY5</accession>
<reference evidence="1" key="2">
    <citation type="submission" date="2022-01" db="EMBL/GenBank/DDBJ databases">
        <authorList>
            <person name="Yamashiro T."/>
            <person name="Shiraishi A."/>
            <person name="Satake H."/>
            <person name="Nakayama K."/>
        </authorList>
    </citation>
    <scope>NUCLEOTIDE SEQUENCE</scope>
</reference>
<organism evidence="1 2">
    <name type="scientific">Tanacetum coccineum</name>
    <dbReference type="NCBI Taxonomy" id="301880"/>
    <lineage>
        <taxon>Eukaryota</taxon>
        <taxon>Viridiplantae</taxon>
        <taxon>Streptophyta</taxon>
        <taxon>Embryophyta</taxon>
        <taxon>Tracheophyta</taxon>
        <taxon>Spermatophyta</taxon>
        <taxon>Magnoliopsida</taxon>
        <taxon>eudicotyledons</taxon>
        <taxon>Gunneridae</taxon>
        <taxon>Pentapetalae</taxon>
        <taxon>asterids</taxon>
        <taxon>campanulids</taxon>
        <taxon>Asterales</taxon>
        <taxon>Asteraceae</taxon>
        <taxon>Asteroideae</taxon>
        <taxon>Anthemideae</taxon>
        <taxon>Anthemidinae</taxon>
        <taxon>Tanacetum</taxon>
    </lineage>
</organism>
<keyword evidence="2" id="KW-1185">Reference proteome</keyword>
<evidence type="ECO:0000313" key="1">
    <source>
        <dbReference type="EMBL" id="GJS99581.1"/>
    </source>
</evidence>
<protein>
    <submittedName>
        <fullName evidence="1">Uncharacterized protein</fullName>
    </submittedName>
</protein>
<dbReference type="Proteomes" id="UP001151760">
    <property type="component" value="Unassembled WGS sequence"/>
</dbReference>
<sequence>MVGAQFWQIYDLGVVYDYADLVDCDIFSFHELYGMLKELGLRDNNNKILFMHFRIHGVSLDDGLVRLMANVDLLVSQSYSKGADNGVVIEEIVEDNVVSISRKDSRLLMLECIGKGFDVCPVVEPRNDENVGNLDYYKEVPMANPFSFGNLTEDSNVEIHNVENVWNTLETSRDVGVISKKARILELKRRHLKIIVLTSNTSYPSRKIGCICACTSQKTRKETRSIRRLRKKYCLSLKNDMPPRDRIHEVSLDEGLVRLMADVDVIKLLNHVPRLLMLEWPEIGKKEEHVDTLNHASAFDVCPVVEPSNDENVGNLDC</sequence>
<evidence type="ECO:0000313" key="2">
    <source>
        <dbReference type="Proteomes" id="UP001151760"/>
    </source>
</evidence>
<dbReference type="EMBL" id="BQNB010012126">
    <property type="protein sequence ID" value="GJS99581.1"/>
    <property type="molecule type" value="Genomic_DNA"/>
</dbReference>
<comment type="caution">
    <text evidence="1">The sequence shown here is derived from an EMBL/GenBank/DDBJ whole genome shotgun (WGS) entry which is preliminary data.</text>
</comment>
<reference evidence="1" key="1">
    <citation type="journal article" date="2022" name="Int. J. Mol. Sci.">
        <title>Draft Genome of Tanacetum Coccineum: Genomic Comparison of Closely Related Tanacetum-Family Plants.</title>
        <authorList>
            <person name="Yamashiro T."/>
            <person name="Shiraishi A."/>
            <person name="Nakayama K."/>
            <person name="Satake H."/>
        </authorList>
    </citation>
    <scope>NUCLEOTIDE SEQUENCE</scope>
</reference>
<gene>
    <name evidence="1" type="ORF">Tco_0820751</name>
</gene>
<name>A0ABQ5ACY5_9ASTR</name>
<proteinExistence type="predicted"/>